<comment type="caution">
    <text evidence="1">The sequence shown here is derived from an EMBL/GenBank/DDBJ whole genome shotgun (WGS) entry which is preliminary data.</text>
</comment>
<proteinExistence type="predicted"/>
<dbReference type="Proteomes" id="UP001163321">
    <property type="component" value="Chromosome 7"/>
</dbReference>
<protein>
    <submittedName>
        <fullName evidence="1">Uncharacterized protein</fullName>
    </submittedName>
</protein>
<name>A0ACC0VSS1_9STRA</name>
<dbReference type="EMBL" id="CM047586">
    <property type="protein sequence ID" value="KAI9909610.1"/>
    <property type="molecule type" value="Genomic_DNA"/>
</dbReference>
<reference evidence="1 2" key="1">
    <citation type="journal article" date="2022" name="bioRxiv">
        <title>The genome of the oomycete Peronosclerospora sorghi, a cosmopolitan pathogen of maize and sorghum, is inflated with dispersed pseudogenes.</title>
        <authorList>
            <person name="Fletcher K."/>
            <person name="Martin F."/>
            <person name="Isakeit T."/>
            <person name="Cavanaugh K."/>
            <person name="Magill C."/>
            <person name="Michelmore R."/>
        </authorList>
    </citation>
    <scope>NUCLEOTIDE SEQUENCE [LARGE SCALE GENOMIC DNA]</scope>
    <source>
        <strain evidence="1">P6</strain>
    </source>
</reference>
<gene>
    <name evidence="1" type="ORF">PsorP6_014511</name>
</gene>
<organism evidence="1 2">
    <name type="scientific">Peronosclerospora sorghi</name>
    <dbReference type="NCBI Taxonomy" id="230839"/>
    <lineage>
        <taxon>Eukaryota</taxon>
        <taxon>Sar</taxon>
        <taxon>Stramenopiles</taxon>
        <taxon>Oomycota</taxon>
        <taxon>Peronosporomycetes</taxon>
        <taxon>Peronosporales</taxon>
        <taxon>Peronosporaceae</taxon>
        <taxon>Peronosclerospora</taxon>
    </lineage>
</organism>
<evidence type="ECO:0000313" key="1">
    <source>
        <dbReference type="EMBL" id="KAI9909610.1"/>
    </source>
</evidence>
<keyword evidence="2" id="KW-1185">Reference proteome</keyword>
<evidence type="ECO:0000313" key="2">
    <source>
        <dbReference type="Proteomes" id="UP001163321"/>
    </source>
</evidence>
<sequence>MDDVEARLESSNELVLLWDIGEKRSTHMVSACLRRSHDQSRRVRCNLHTPQLLRAYVEKKVPQFT</sequence>
<accession>A0ACC0VSS1</accession>